<name>A0AAX4KVH1_9TREE</name>
<sequence length="313" mass="34624">MRTRPPSHHRRPSQEALTLRKLSTITEDTLTPINEPFQFDNADVMLVSSDGLGFKVHTSKLGRCSKIFRTTLPPPGPSLPTPPSSPTSPSTSGLDLPEIHFVDAQLETGITISLFLHLTYSLPLPVPTLPVYFKAYETLVDFLVKWECAFLYPILGSAVKGWVEDGLISSSKGLRMGDVLGDDKLMIESIKRGGEYTWTGKVIEDPNKKRDKVKRSTPNDERGQGRSDPSSSSSCSSSKANQPRFDILRDGLPGEASLDLTAAPYEYFVALSDDVKFSLLRASRVGGKDRQDVDWEKVAVEFQRVLGELRKLS</sequence>
<evidence type="ECO:0000313" key="3">
    <source>
        <dbReference type="EMBL" id="WWD09909.1"/>
    </source>
</evidence>
<protein>
    <recommendedName>
        <fullName evidence="2">BTB domain-containing protein</fullName>
    </recommendedName>
</protein>
<organism evidence="3 4">
    <name type="scientific">Kwoniella europaea PYCC6329</name>
    <dbReference type="NCBI Taxonomy" id="1423913"/>
    <lineage>
        <taxon>Eukaryota</taxon>
        <taxon>Fungi</taxon>
        <taxon>Dikarya</taxon>
        <taxon>Basidiomycota</taxon>
        <taxon>Agaricomycotina</taxon>
        <taxon>Tremellomycetes</taxon>
        <taxon>Tremellales</taxon>
        <taxon>Cryptococcaceae</taxon>
        <taxon>Kwoniella</taxon>
    </lineage>
</organism>
<gene>
    <name evidence="3" type="ORF">V865_008038</name>
</gene>
<proteinExistence type="predicted"/>
<dbReference type="RefSeq" id="XP_066087876.1">
    <property type="nucleotide sequence ID" value="XM_066231779.1"/>
</dbReference>
<evidence type="ECO:0000313" key="4">
    <source>
        <dbReference type="Proteomes" id="UP001358614"/>
    </source>
</evidence>
<feature type="region of interest" description="Disordered" evidence="1">
    <location>
        <begin position="72"/>
        <end position="92"/>
    </location>
</feature>
<feature type="compositionally biased region" description="Pro residues" evidence="1">
    <location>
        <begin position="72"/>
        <end position="86"/>
    </location>
</feature>
<dbReference type="InterPro" id="IPR000210">
    <property type="entry name" value="BTB/POZ_dom"/>
</dbReference>
<keyword evidence="4" id="KW-1185">Reference proteome</keyword>
<accession>A0AAX4KVH1</accession>
<dbReference type="EMBL" id="CP144091">
    <property type="protein sequence ID" value="WWD09909.1"/>
    <property type="molecule type" value="Genomic_DNA"/>
</dbReference>
<dbReference type="GeneID" id="91106839"/>
<dbReference type="AlphaFoldDB" id="A0AAX4KVH1"/>
<dbReference type="Proteomes" id="UP001358614">
    <property type="component" value="Chromosome 3"/>
</dbReference>
<dbReference type="KEGG" id="ker:91106839"/>
<feature type="compositionally biased region" description="Low complexity" evidence="1">
    <location>
        <begin position="227"/>
        <end position="238"/>
    </location>
</feature>
<dbReference type="PROSITE" id="PS50097">
    <property type="entry name" value="BTB"/>
    <property type="match status" value="1"/>
</dbReference>
<feature type="domain" description="BTB" evidence="2">
    <location>
        <begin position="42"/>
        <end position="128"/>
    </location>
</feature>
<evidence type="ECO:0000256" key="1">
    <source>
        <dbReference type="SAM" id="MobiDB-lite"/>
    </source>
</evidence>
<feature type="region of interest" description="Disordered" evidence="1">
    <location>
        <begin position="207"/>
        <end position="241"/>
    </location>
</feature>
<reference evidence="3 4" key="1">
    <citation type="submission" date="2024-01" db="EMBL/GenBank/DDBJ databases">
        <title>Comparative genomics of Cryptococcus and Kwoniella reveals pathogenesis evolution and contrasting modes of karyotype evolution via chromosome fusion or intercentromeric recombination.</title>
        <authorList>
            <person name="Coelho M.A."/>
            <person name="David-Palma M."/>
            <person name="Shea T."/>
            <person name="Bowers K."/>
            <person name="McGinley-Smith S."/>
            <person name="Mohammad A.W."/>
            <person name="Gnirke A."/>
            <person name="Yurkov A.M."/>
            <person name="Nowrousian M."/>
            <person name="Sun S."/>
            <person name="Cuomo C.A."/>
            <person name="Heitman J."/>
        </authorList>
    </citation>
    <scope>NUCLEOTIDE SEQUENCE [LARGE SCALE GENOMIC DNA]</scope>
    <source>
        <strain evidence="3 4">PYCC6329</strain>
    </source>
</reference>
<evidence type="ECO:0000259" key="2">
    <source>
        <dbReference type="PROSITE" id="PS50097"/>
    </source>
</evidence>